<dbReference type="Proteomes" id="UP001218246">
    <property type="component" value="Unassembled WGS sequence"/>
</dbReference>
<dbReference type="EMBL" id="JARULN010000001">
    <property type="protein sequence ID" value="MDG5752742.1"/>
    <property type="molecule type" value="Genomic_DNA"/>
</dbReference>
<keyword evidence="3" id="KW-1185">Reference proteome</keyword>
<dbReference type="InterPro" id="IPR008308">
    <property type="entry name" value="YpbB-like"/>
</dbReference>
<dbReference type="RefSeq" id="WP_124563852.1">
    <property type="nucleotide sequence ID" value="NZ_JARRRY010000001.1"/>
</dbReference>
<protein>
    <submittedName>
        <fullName evidence="2">Helix-turn-helix domain-containing protein</fullName>
    </submittedName>
</protein>
<organism evidence="2 3">
    <name type="scientific">Ectobacillus antri</name>
    <dbReference type="NCBI Taxonomy" id="2486280"/>
    <lineage>
        <taxon>Bacteria</taxon>
        <taxon>Bacillati</taxon>
        <taxon>Bacillota</taxon>
        <taxon>Bacilli</taxon>
        <taxon>Bacillales</taxon>
        <taxon>Bacillaceae</taxon>
        <taxon>Ectobacillus</taxon>
    </lineage>
</organism>
<dbReference type="Pfam" id="PF14493">
    <property type="entry name" value="HTH_40"/>
    <property type="match status" value="1"/>
</dbReference>
<sequence>MTFLHVVLYGIKQMNGERSAASIYHLLKGKRSSQTLQDASIYQLSFLFGIYRRLERQIYDEHIKQMIQDDFLREIEELRYVLTEKGEKELQDFKFPIHLHGLKYGEAGDVFWKRLSLLIQTVSYLQYRVPFLPIQTEHEVTAWTKQFVLKQACSRDEFRHKLHTECELLLKNLTAEEATVIVYRLSGFNRVGYTHLQIAQMLNKDPFAVHLLFLGAIHGMVQILMKEESDYPILAQLLPRTRHVLSLSTQKTYELWKQGKTMEQIANIRSLKLNTIEDHIVEIATYSPDFPIDSFLSQETIANIQKALQQTDSRTLRILKQYLPHVSYFHIRLVMAYLGGKYES</sequence>
<name>A0ABT6H2A2_9BACI</name>
<evidence type="ECO:0000313" key="2">
    <source>
        <dbReference type="EMBL" id="MDG5752742.1"/>
    </source>
</evidence>
<evidence type="ECO:0000259" key="1">
    <source>
        <dbReference type="Pfam" id="PF14493"/>
    </source>
</evidence>
<evidence type="ECO:0000313" key="3">
    <source>
        <dbReference type="Proteomes" id="UP001218246"/>
    </source>
</evidence>
<dbReference type="InterPro" id="IPR029491">
    <property type="entry name" value="Helicase_HTH"/>
</dbReference>
<feature type="domain" description="Helicase Helix-turn-helix" evidence="1">
    <location>
        <begin position="248"/>
        <end position="335"/>
    </location>
</feature>
<reference evidence="2 3" key="1">
    <citation type="submission" date="2023-04" db="EMBL/GenBank/DDBJ databases">
        <title>Ectobacillus antri isolated from activated sludge.</title>
        <authorList>
            <person name="Yan P."/>
            <person name="Liu X."/>
        </authorList>
    </citation>
    <scope>NUCLEOTIDE SEQUENCE [LARGE SCALE GENOMIC DNA]</scope>
    <source>
        <strain evidence="2 3">C18H</strain>
    </source>
</reference>
<accession>A0ABT6H2A2</accession>
<gene>
    <name evidence="2" type="ORF">P6P90_01840</name>
</gene>
<comment type="caution">
    <text evidence="2">The sequence shown here is derived from an EMBL/GenBank/DDBJ whole genome shotgun (WGS) entry which is preliminary data.</text>
</comment>
<proteinExistence type="predicted"/>
<dbReference type="PIRSF" id="PIRSF021350">
    <property type="entry name" value="UCP021350"/>
    <property type="match status" value="1"/>
</dbReference>